<protein>
    <submittedName>
        <fullName evidence="8">LPXTG cell wall anchor domain-containing protein</fullName>
    </submittedName>
</protein>
<evidence type="ECO:0000256" key="2">
    <source>
        <dbReference type="ARBA" id="ARBA00022525"/>
    </source>
</evidence>
<accession>A0AAJ1HR05</accession>
<evidence type="ECO:0000256" key="3">
    <source>
        <dbReference type="ARBA" id="ARBA00022729"/>
    </source>
</evidence>
<proteinExistence type="predicted"/>
<feature type="compositionally biased region" description="Basic and acidic residues" evidence="5">
    <location>
        <begin position="428"/>
        <end position="439"/>
    </location>
</feature>
<evidence type="ECO:0000259" key="7">
    <source>
        <dbReference type="PROSITE" id="PS50847"/>
    </source>
</evidence>
<feature type="compositionally biased region" description="Polar residues" evidence="5">
    <location>
        <begin position="63"/>
        <end position="77"/>
    </location>
</feature>
<dbReference type="EMBL" id="JAQONE010000003">
    <property type="protein sequence ID" value="MDC2828952.1"/>
    <property type="molecule type" value="Genomic_DNA"/>
</dbReference>
<gene>
    <name evidence="8" type="ORF">PO250_01200</name>
</gene>
<feature type="region of interest" description="Disordered" evidence="5">
    <location>
        <begin position="404"/>
        <end position="504"/>
    </location>
</feature>
<keyword evidence="3 6" id="KW-0732">Signal</keyword>
<dbReference type="NCBIfam" id="TIGR01167">
    <property type="entry name" value="LPXTG_anchor"/>
    <property type="match status" value="1"/>
</dbReference>
<keyword evidence="4" id="KW-0572">Peptidoglycan-anchor</keyword>
<name>A0AAJ1HR05_LIMMU</name>
<evidence type="ECO:0000256" key="1">
    <source>
        <dbReference type="ARBA" id="ARBA00022512"/>
    </source>
</evidence>
<dbReference type="Pfam" id="PF00746">
    <property type="entry name" value="Gram_pos_anchor"/>
    <property type="match status" value="1"/>
</dbReference>
<feature type="compositionally biased region" description="Polar residues" evidence="5">
    <location>
        <begin position="482"/>
        <end position="504"/>
    </location>
</feature>
<feature type="region of interest" description="Disordered" evidence="5">
    <location>
        <begin position="60"/>
        <end position="161"/>
    </location>
</feature>
<feature type="compositionally biased region" description="Polar residues" evidence="5">
    <location>
        <begin position="115"/>
        <end position="138"/>
    </location>
</feature>
<dbReference type="RefSeq" id="WP_272225680.1">
    <property type="nucleotide sequence ID" value="NZ_JAQONE010000003.1"/>
</dbReference>
<evidence type="ECO:0000313" key="9">
    <source>
        <dbReference type="Proteomes" id="UP001220670"/>
    </source>
</evidence>
<evidence type="ECO:0000256" key="6">
    <source>
        <dbReference type="SAM" id="SignalP"/>
    </source>
</evidence>
<feature type="chain" id="PRO_5042585699" evidence="6">
    <location>
        <begin position="28"/>
        <end position="528"/>
    </location>
</feature>
<sequence>MVSKFKLGSITGALLASTLYSGATANADTTTQATQTTAVQTPSADTQADNAGSLTITAEADSATDSQQQASATSVTDAANDAADQKTSPIAASNAASDSASSDTNSDSKAPADSLSASTITTKNAGDSQTASQSSNGNDKTDKQADSDNSKADLTASSVTDSSSTLTVNLADLLEGSSAQTSSSDNNATSDTQTYTATLQYYDIINDKVVAEKVVQGEKGSSIDLDFPLPEGYTYAVDSSDLQMPAKWKPGVMAKWPSGGSSVAPTTYRVPVYRKEDLTRTITRTINVHKPTGMETIKQPVVYVSKISSVLVGTLAQDFMVVPFSLPLQDKTEDFETWNAFDEDANYEYYKVTVSAAQPDGTTDWAEFDAPEIEGYTVSQAVVSKVAVAPTDSDVTVDIYYTPKETEPETPTNPQPEEPTTPTNPQPEEPKADEPKPEEPQAEDPVTPATPETPKEEQPAVIESNAESAAAPVSTEPVQPAAVSNTDAQPTQLPQTGNERSNTMGITGAVSAMIGSLLAFAGKKKRCS</sequence>
<keyword evidence="1" id="KW-0134">Cell wall</keyword>
<feature type="compositionally biased region" description="Basic and acidic residues" evidence="5">
    <location>
        <begin position="139"/>
        <end position="151"/>
    </location>
</feature>
<reference evidence="8" key="1">
    <citation type="submission" date="2023-01" db="EMBL/GenBank/DDBJ databases">
        <title>Genome analysis of 13 Lactobacillus isolated from gut of wild boar.</title>
        <authorList>
            <person name="Papp P."/>
            <person name="Libisch B."/>
            <person name="Nagy T."/>
            <person name="Olasz F."/>
        </authorList>
    </citation>
    <scope>NUCLEOTIDE SEQUENCE</scope>
    <source>
        <strain evidence="8">F146</strain>
    </source>
</reference>
<dbReference type="InterPro" id="IPR041495">
    <property type="entry name" value="Mub_B2"/>
</dbReference>
<feature type="signal peptide" evidence="6">
    <location>
        <begin position="1"/>
        <end position="27"/>
    </location>
</feature>
<dbReference type="Proteomes" id="UP001220670">
    <property type="component" value="Unassembled WGS sequence"/>
</dbReference>
<feature type="compositionally biased region" description="Pro residues" evidence="5">
    <location>
        <begin position="411"/>
        <end position="427"/>
    </location>
</feature>
<organism evidence="8 9">
    <name type="scientific">Limosilactobacillus mucosae</name>
    <name type="common">Lactobacillus mucosae</name>
    <dbReference type="NCBI Taxonomy" id="97478"/>
    <lineage>
        <taxon>Bacteria</taxon>
        <taxon>Bacillati</taxon>
        <taxon>Bacillota</taxon>
        <taxon>Bacilli</taxon>
        <taxon>Lactobacillales</taxon>
        <taxon>Lactobacillaceae</taxon>
        <taxon>Limosilactobacillus</taxon>
    </lineage>
</organism>
<feature type="compositionally biased region" description="Low complexity" evidence="5">
    <location>
        <begin position="91"/>
        <end position="108"/>
    </location>
</feature>
<dbReference type="AlphaFoldDB" id="A0AAJ1HR05"/>
<dbReference type="PROSITE" id="PS50847">
    <property type="entry name" value="GRAM_POS_ANCHORING"/>
    <property type="match status" value="1"/>
</dbReference>
<comment type="caution">
    <text evidence="8">The sequence shown here is derived from an EMBL/GenBank/DDBJ whole genome shotgun (WGS) entry which is preliminary data.</text>
</comment>
<keyword evidence="2" id="KW-0964">Secreted</keyword>
<dbReference type="InterPro" id="IPR019931">
    <property type="entry name" value="LPXTG_anchor"/>
</dbReference>
<feature type="compositionally biased region" description="Low complexity" evidence="5">
    <location>
        <begin position="152"/>
        <end position="161"/>
    </location>
</feature>
<feature type="domain" description="Gram-positive cocci surface proteins LPxTG" evidence="7">
    <location>
        <begin position="493"/>
        <end position="528"/>
    </location>
</feature>
<dbReference type="Gene3D" id="2.60.40.4300">
    <property type="match status" value="1"/>
</dbReference>
<evidence type="ECO:0000256" key="5">
    <source>
        <dbReference type="SAM" id="MobiDB-lite"/>
    </source>
</evidence>
<evidence type="ECO:0000313" key="8">
    <source>
        <dbReference type="EMBL" id="MDC2828952.1"/>
    </source>
</evidence>
<evidence type="ECO:0000256" key="4">
    <source>
        <dbReference type="ARBA" id="ARBA00023088"/>
    </source>
</evidence>
<dbReference type="Pfam" id="PF17966">
    <property type="entry name" value="Muc_B2"/>
    <property type="match status" value="1"/>
</dbReference>